<comment type="subcellular location">
    <subcellularLocation>
        <location evidence="1">Secreted</location>
    </subcellularLocation>
</comment>
<evidence type="ECO:0000313" key="6">
    <source>
        <dbReference type="EMBL" id="KAE9538939.1"/>
    </source>
</evidence>
<evidence type="ECO:0008006" key="8">
    <source>
        <dbReference type="Google" id="ProtNLM"/>
    </source>
</evidence>
<dbReference type="GO" id="GO:0004601">
    <property type="term" value="F:peroxidase activity"/>
    <property type="evidence" value="ECO:0007669"/>
    <property type="project" value="UniProtKB-KW"/>
</dbReference>
<dbReference type="PANTHER" id="PTHR11475:SF4">
    <property type="entry name" value="CHORION PEROXIDASE"/>
    <property type="match status" value="1"/>
</dbReference>
<dbReference type="PRINTS" id="PR00457">
    <property type="entry name" value="ANPEROXIDASE"/>
</dbReference>
<evidence type="ECO:0000313" key="7">
    <source>
        <dbReference type="Proteomes" id="UP000475862"/>
    </source>
</evidence>
<keyword evidence="7" id="KW-1185">Reference proteome</keyword>
<evidence type="ECO:0000256" key="4">
    <source>
        <dbReference type="ARBA" id="ARBA00023180"/>
    </source>
</evidence>
<evidence type="ECO:0000256" key="2">
    <source>
        <dbReference type="ARBA" id="ARBA00022525"/>
    </source>
</evidence>
<dbReference type="Pfam" id="PF03098">
    <property type="entry name" value="An_peroxidase"/>
    <property type="match status" value="1"/>
</dbReference>
<dbReference type="EMBL" id="VYZN01000015">
    <property type="protein sequence ID" value="KAE9538939.1"/>
    <property type="molecule type" value="Genomic_DNA"/>
</dbReference>
<reference evidence="6 7" key="1">
    <citation type="submission" date="2019-08" db="EMBL/GenBank/DDBJ databases">
        <title>The genome of the soybean aphid Biotype 1, its phylome, world population structure and adaptation to the North American continent.</title>
        <authorList>
            <person name="Giordano R."/>
            <person name="Donthu R.K."/>
            <person name="Hernandez A.G."/>
            <person name="Wright C.L."/>
            <person name="Zimin A.V."/>
        </authorList>
    </citation>
    <scope>NUCLEOTIDE SEQUENCE [LARGE SCALE GENOMIC DNA]</scope>
    <source>
        <tissue evidence="6">Whole aphids</tissue>
    </source>
</reference>
<dbReference type="InterPro" id="IPR019791">
    <property type="entry name" value="Haem_peroxidase_animal"/>
</dbReference>
<keyword evidence="5" id="KW-0479">Metal-binding</keyword>
<comment type="caution">
    <text evidence="6">The sequence shown here is derived from an EMBL/GenBank/DDBJ whole genome shotgun (WGS) entry which is preliminary data.</text>
</comment>
<dbReference type="GO" id="GO:0020037">
    <property type="term" value="F:heme binding"/>
    <property type="evidence" value="ECO:0007669"/>
    <property type="project" value="InterPro"/>
</dbReference>
<evidence type="ECO:0000256" key="1">
    <source>
        <dbReference type="ARBA" id="ARBA00004613"/>
    </source>
</evidence>
<gene>
    <name evidence="6" type="ORF">AGLY_005521</name>
</gene>
<proteinExistence type="predicted"/>
<dbReference type="InterPro" id="IPR037120">
    <property type="entry name" value="Haem_peroxidase_sf_animal"/>
</dbReference>
<dbReference type="GO" id="GO:0046872">
    <property type="term" value="F:metal ion binding"/>
    <property type="evidence" value="ECO:0007669"/>
    <property type="project" value="UniProtKB-KW"/>
</dbReference>
<dbReference type="PANTHER" id="PTHR11475">
    <property type="entry name" value="OXIDASE/PEROXIDASE"/>
    <property type="match status" value="1"/>
</dbReference>
<sequence length="612" mass="69627">MSQLTADSYDEVNLIKTRKVVIDNTFYVKCVPEQITCNSSAKYRSMDGTCNNLQHPLWGASFTPYIRLGKAYYEDGNFSMRVQFRDGKPLPSARKLQVGIFRIQTFPIDIPDIRNYHINQVGQYVTHDISLMPSNFAVPPRDCCEAQGQKNIPLYCQAVIQVKANDPSYSNINKTCLPFRRAMTAAIDFNCSIVPQIPLNQQTVFVDASQLYGPTPQKAASLRSHQGGKLKTEEINGEKFGIQVQRNGSKFCGGRNNVNYCFNRGDVRNNQHFGLILYEETFLRFHNLITDLLIELNPDWTDEILYQEARRFVIAFEEIIVYRDYLPILLGKDYCDSVGLSLSKDKNTVYDPTIMPQLAVEFSAGCFRVPHNVIPSFYYFLDQNYNVTETYKLNEFMGIADQLMPINKLEELLRGMCYNQGRSPLPNYNFLITSRMFHGWVSGVADQDLASIDIQRGRDVGLPPYIKVREICGFKNITSFNDLVGTLANFDIGLLKLFYDSVEDIDLVVGALLEPNVEGGMVGETARCIIADAFLRIRYGDRYFCDVPDQPGSFTQEQFDVLWSLDLSQLLCLTTNIDQLPIDVFKPLEVLDMYDCKSIKLNLGPWKVDNTG</sequence>
<organism evidence="6 7">
    <name type="scientific">Aphis glycines</name>
    <name type="common">Soybean aphid</name>
    <dbReference type="NCBI Taxonomy" id="307491"/>
    <lineage>
        <taxon>Eukaryota</taxon>
        <taxon>Metazoa</taxon>
        <taxon>Ecdysozoa</taxon>
        <taxon>Arthropoda</taxon>
        <taxon>Hexapoda</taxon>
        <taxon>Insecta</taxon>
        <taxon>Pterygota</taxon>
        <taxon>Neoptera</taxon>
        <taxon>Paraneoptera</taxon>
        <taxon>Hemiptera</taxon>
        <taxon>Sternorrhyncha</taxon>
        <taxon>Aphidomorpha</taxon>
        <taxon>Aphidoidea</taxon>
        <taxon>Aphididae</taxon>
        <taxon>Aphidini</taxon>
        <taxon>Aphis</taxon>
        <taxon>Aphis</taxon>
    </lineage>
</organism>
<keyword evidence="5" id="KW-0349">Heme</keyword>
<name>A0A6G0TWJ3_APHGL</name>
<dbReference type="PROSITE" id="PS50292">
    <property type="entry name" value="PEROXIDASE_3"/>
    <property type="match status" value="1"/>
</dbReference>
<keyword evidence="5" id="KW-0408">Iron</keyword>
<accession>A0A6G0TWJ3</accession>
<feature type="binding site" description="axial binding residue" evidence="5">
    <location>
        <position position="371"/>
    </location>
    <ligand>
        <name>heme b</name>
        <dbReference type="ChEBI" id="CHEBI:60344"/>
    </ligand>
    <ligandPart>
        <name>Fe</name>
        <dbReference type="ChEBI" id="CHEBI:18248"/>
    </ligandPart>
</feature>
<dbReference type="AlphaFoldDB" id="A0A6G0TWJ3"/>
<dbReference type="Gene3D" id="1.10.640.10">
    <property type="entry name" value="Haem peroxidase domain superfamily, animal type"/>
    <property type="match status" value="1"/>
</dbReference>
<dbReference type="GO" id="GO:0005576">
    <property type="term" value="C:extracellular region"/>
    <property type="evidence" value="ECO:0007669"/>
    <property type="project" value="UniProtKB-SubCell"/>
</dbReference>
<dbReference type="OrthoDB" id="823504at2759"/>
<keyword evidence="3" id="KW-0560">Oxidoreductase</keyword>
<keyword evidence="4" id="KW-0325">Glycoprotein</keyword>
<dbReference type="GO" id="GO:0006979">
    <property type="term" value="P:response to oxidative stress"/>
    <property type="evidence" value="ECO:0007669"/>
    <property type="project" value="InterPro"/>
</dbReference>
<dbReference type="InterPro" id="IPR010255">
    <property type="entry name" value="Haem_peroxidase_sf"/>
</dbReference>
<keyword evidence="2" id="KW-0964">Secreted</keyword>
<dbReference type="SUPFAM" id="SSF48113">
    <property type="entry name" value="Heme-dependent peroxidases"/>
    <property type="match status" value="1"/>
</dbReference>
<protein>
    <recommendedName>
        <fullName evidence="8">Peroxidase</fullName>
    </recommendedName>
</protein>
<evidence type="ECO:0000256" key="3">
    <source>
        <dbReference type="ARBA" id="ARBA00022559"/>
    </source>
</evidence>
<evidence type="ECO:0000256" key="5">
    <source>
        <dbReference type="PIRSR" id="PIRSR619791-2"/>
    </source>
</evidence>
<keyword evidence="3" id="KW-0575">Peroxidase</keyword>
<dbReference type="Proteomes" id="UP000475862">
    <property type="component" value="Unassembled WGS sequence"/>
</dbReference>